<evidence type="ECO:0000259" key="7">
    <source>
        <dbReference type="PROSITE" id="PS50222"/>
    </source>
</evidence>
<evidence type="ECO:0000256" key="3">
    <source>
        <dbReference type="ARBA" id="ARBA00023175"/>
    </source>
</evidence>
<dbReference type="PANTHER" id="PTHR23048:SF49">
    <property type="entry name" value="FI08416P-RELATED"/>
    <property type="match status" value="1"/>
</dbReference>
<feature type="domain" description="EF-hand" evidence="7">
    <location>
        <begin position="81"/>
        <end position="116"/>
    </location>
</feature>
<evidence type="ECO:0000256" key="4">
    <source>
        <dbReference type="ARBA" id="ARBA00023179"/>
    </source>
</evidence>
<dbReference type="FunFam" id="1.10.238.10:FF:000003">
    <property type="entry name" value="Calmodulin A"/>
    <property type="match status" value="1"/>
</dbReference>
<evidence type="ECO:0000256" key="2">
    <source>
        <dbReference type="ARBA" id="ARBA00023123"/>
    </source>
</evidence>
<evidence type="ECO:0000256" key="5">
    <source>
        <dbReference type="ARBA" id="ARBA00049593"/>
    </source>
</evidence>
<dbReference type="AlphaFoldDB" id="A0A6J8DXM5"/>
<dbReference type="OrthoDB" id="5959761at2759"/>
<proteinExistence type="predicted"/>
<reference evidence="8 9" key="1">
    <citation type="submission" date="2020-06" db="EMBL/GenBank/DDBJ databases">
        <authorList>
            <person name="Li R."/>
            <person name="Bekaert M."/>
        </authorList>
    </citation>
    <scope>NUCLEOTIDE SEQUENCE [LARGE SCALE GENOMIC DNA]</scope>
    <source>
        <strain evidence="9">wild</strain>
    </source>
</reference>
<dbReference type="PANTHER" id="PTHR23048">
    <property type="entry name" value="MYOSIN LIGHT CHAIN 1, 3"/>
    <property type="match status" value="1"/>
</dbReference>
<keyword evidence="2" id="KW-0518">Myosin</keyword>
<name>A0A6J8DXM5_MYTCO</name>
<keyword evidence="9" id="KW-1185">Reference proteome</keyword>
<dbReference type="PROSITE" id="PS50222">
    <property type="entry name" value="EF_HAND_2"/>
    <property type="match status" value="2"/>
</dbReference>
<accession>A0A6J8DXM5</accession>
<evidence type="ECO:0000256" key="1">
    <source>
        <dbReference type="ARBA" id="ARBA00022737"/>
    </source>
</evidence>
<sequence>MTITVKSSSSRHFRNLFNTLVPLDNIAPHNDVCTSQVGYLRIDLHINTTMFEYTTFSRSSHLQTGNKLNRAKEIMSALTEDQIADIQETFNLFDQRGDGKIAAAQLGDVLRALGQNPTEHEVKKCGYNNNPDSRISFEVFLPILHTVSKNRDCATYEDFVEGLRMFDKEQNGYISSAELRHVLTCLGDRLSDDDVDQLLQGQEDAQGNINYEEFIKMVMNG</sequence>
<keyword evidence="1" id="KW-0677">Repeat</keyword>
<keyword evidence="4" id="KW-0514">Muscle protein</keyword>
<protein>
    <recommendedName>
        <fullName evidence="6">Sulfhydryl light chain</fullName>
    </recommendedName>
</protein>
<dbReference type="GO" id="GO:0016460">
    <property type="term" value="C:myosin II complex"/>
    <property type="evidence" value="ECO:0007669"/>
    <property type="project" value="TreeGrafter"/>
</dbReference>
<comment type="function">
    <text evidence="5">In molluscan muscle, calcium regulation is associated with myosin rather than with actin. Muscle myosin contains two types of light chains: the catalytic light chain, essential for ATPase activity, and the regulatory light chain, a calcium-binding protein responsible for Ca(2+) dependent binding and Ca(2+) dependent Mg-ATPase activity.</text>
</comment>
<dbReference type="InterPro" id="IPR002048">
    <property type="entry name" value="EF_hand_dom"/>
</dbReference>
<dbReference type="Proteomes" id="UP000507470">
    <property type="component" value="Unassembled WGS sequence"/>
</dbReference>
<dbReference type="Pfam" id="PF13499">
    <property type="entry name" value="EF-hand_7"/>
    <property type="match status" value="2"/>
</dbReference>
<dbReference type="Gene3D" id="1.10.238.10">
    <property type="entry name" value="EF-hand"/>
    <property type="match status" value="2"/>
</dbReference>
<dbReference type="SUPFAM" id="SSF47473">
    <property type="entry name" value="EF-hand"/>
    <property type="match status" value="1"/>
</dbReference>
<dbReference type="SMART" id="SM00054">
    <property type="entry name" value="EFh"/>
    <property type="match status" value="2"/>
</dbReference>
<dbReference type="EMBL" id="CACVKT020008064">
    <property type="protein sequence ID" value="CAC5412616.1"/>
    <property type="molecule type" value="Genomic_DNA"/>
</dbReference>
<dbReference type="CDD" id="cd00051">
    <property type="entry name" value="EFh"/>
    <property type="match status" value="1"/>
</dbReference>
<evidence type="ECO:0000313" key="9">
    <source>
        <dbReference type="Proteomes" id="UP000507470"/>
    </source>
</evidence>
<evidence type="ECO:0000256" key="6">
    <source>
        <dbReference type="ARBA" id="ARBA00078496"/>
    </source>
</evidence>
<evidence type="ECO:0000313" key="8">
    <source>
        <dbReference type="EMBL" id="CAC5412616.1"/>
    </source>
</evidence>
<gene>
    <name evidence="8" type="ORF">MCOR_45608</name>
</gene>
<organism evidence="8 9">
    <name type="scientific">Mytilus coruscus</name>
    <name type="common">Sea mussel</name>
    <dbReference type="NCBI Taxonomy" id="42192"/>
    <lineage>
        <taxon>Eukaryota</taxon>
        <taxon>Metazoa</taxon>
        <taxon>Spiralia</taxon>
        <taxon>Lophotrochozoa</taxon>
        <taxon>Mollusca</taxon>
        <taxon>Bivalvia</taxon>
        <taxon>Autobranchia</taxon>
        <taxon>Pteriomorphia</taxon>
        <taxon>Mytilida</taxon>
        <taxon>Mytiloidea</taxon>
        <taxon>Mytilidae</taxon>
        <taxon>Mytilinae</taxon>
        <taxon>Mytilus</taxon>
    </lineage>
</organism>
<dbReference type="InterPro" id="IPR011992">
    <property type="entry name" value="EF-hand-dom_pair"/>
</dbReference>
<dbReference type="InterPro" id="IPR050230">
    <property type="entry name" value="CALM/Myosin/TropC-like"/>
</dbReference>
<feature type="domain" description="EF-hand" evidence="7">
    <location>
        <begin position="154"/>
        <end position="189"/>
    </location>
</feature>
<dbReference type="GO" id="GO:0005509">
    <property type="term" value="F:calcium ion binding"/>
    <property type="evidence" value="ECO:0007669"/>
    <property type="project" value="InterPro"/>
</dbReference>
<keyword evidence="3" id="KW-0505">Motor protein</keyword>